<accession>A0A9W9Z856</accession>
<evidence type="ECO:0000313" key="2">
    <source>
        <dbReference type="Proteomes" id="UP001163046"/>
    </source>
</evidence>
<keyword evidence="2" id="KW-1185">Reference proteome</keyword>
<evidence type="ECO:0000313" key="1">
    <source>
        <dbReference type="EMBL" id="KAJ7376966.1"/>
    </source>
</evidence>
<proteinExistence type="predicted"/>
<organism evidence="1 2">
    <name type="scientific">Desmophyllum pertusum</name>
    <dbReference type="NCBI Taxonomy" id="174260"/>
    <lineage>
        <taxon>Eukaryota</taxon>
        <taxon>Metazoa</taxon>
        <taxon>Cnidaria</taxon>
        <taxon>Anthozoa</taxon>
        <taxon>Hexacorallia</taxon>
        <taxon>Scleractinia</taxon>
        <taxon>Caryophylliina</taxon>
        <taxon>Caryophylliidae</taxon>
        <taxon>Desmophyllum</taxon>
    </lineage>
</organism>
<gene>
    <name evidence="1" type="ORF">OS493_031238</name>
</gene>
<dbReference type="EMBL" id="MU826385">
    <property type="protein sequence ID" value="KAJ7376966.1"/>
    <property type="molecule type" value="Genomic_DNA"/>
</dbReference>
<name>A0A9W9Z856_9CNID</name>
<protein>
    <submittedName>
        <fullName evidence="1">Uncharacterized protein</fullName>
    </submittedName>
</protein>
<dbReference type="AlphaFoldDB" id="A0A9W9Z856"/>
<dbReference type="Proteomes" id="UP001163046">
    <property type="component" value="Unassembled WGS sequence"/>
</dbReference>
<sequence>MAGQIQWLDGQANVPGIVEKIWPKRHISQNQWQPGWDQVYWQRDYDYISDYECVFNYPINHAGNIGLNVQGRWDNLQEAKRQGTNVPITSLAHFTSQENAVGIIDTGGFRGGMKKINEDAQGDDINAKFSWWSPKFTEGDQNQVRGTLGTRAIQPFLGQGDNLANLQNQFATSDAFTPNPRRYGNRYFQYEINELCQYYADSIHDEVKYKILGTFGYKQEIMHAVLVCSQADGAGRFGAYPDVLTKEEDVNNGAVVTRDDDGNWTWKPQATGGTEIRRLQAHMQNYPMYRRWENVAFAFHIPDEWGYDPENETFMAVPNLQDHLHPLPE</sequence>
<reference evidence="1" key="1">
    <citation type="submission" date="2023-01" db="EMBL/GenBank/DDBJ databases">
        <title>Genome assembly of the deep-sea coral Lophelia pertusa.</title>
        <authorList>
            <person name="Herrera S."/>
            <person name="Cordes E."/>
        </authorList>
    </citation>
    <scope>NUCLEOTIDE SEQUENCE</scope>
    <source>
        <strain evidence="1">USNM1676648</strain>
        <tissue evidence="1">Polyp</tissue>
    </source>
</reference>
<comment type="caution">
    <text evidence="1">The sequence shown here is derived from an EMBL/GenBank/DDBJ whole genome shotgun (WGS) entry which is preliminary data.</text>
</comment>
<dbReference type="OrthoDB" id="5972573at2759"/>